<organism evidence="1 2">
    <name type="scientific">Leucobacter chromiireducens subsp. solipictus</name>
    <dbReference type="NCBI Taxonomy" id="398235"/>
    <lineage>
        <taxon>Bacteria</taxon>
        <taxon>Bacillati</taxon>
        <taxon>Actinomycetota</taxon>
        <taxon>Actinomycetes</taxon>
        <taxon>Micrococcales</taxon>
        <taxon>Microbacteriaceae</taxon>
        <taxon>Leucobacter</taxon>
    </lineage>
</organism>
<reference evidence="1 2" key="1">
    <citation type="submission" date="2018-09" db="EMBL/GenBank/DDBJ databases">
        <title>Comparative genomics of Leucobacter spp.</title>
        <authorList>
            <person name="Reis A.C."/>
            <person name="Kolvenbach B.A."/>
            <person name="Corvini P.F.X."/>
            <person name="Nunes O.C."/>
        </authorList>
    </citation>
    <scope>NUCLEOTIDE SEQUENCE [LARGE SCALE GENOMIC DNA]</scope>
    <source>
        <strain evidence="1 2">TAN 31504</strain>
    </source>
</reference>
<gene>
    <name evidence="1" type="ORF">D3230_07620</name>
</gene>
<sequence length="233" mass="23755">MAPSIVFDFDGTLALGHGPVRAYAQAIAGAAQPGFLDRVAQALVTYDTGDSGYRDGYHVVGALAAADGVSPAALQDAYARSRDMLGTPHAPVATIPRLPDFLATLGRSARLILATNAPAPGIDTVLESWGVSGRFDEVHVSVGKPDGLHRLIGVLREAGPVLAIGDIAEFDLAPAWSLGADTALVGATAATSPAPVTMRGPSLDALRTEIETWAVTAASSIPAPTGSGPGIER</sequence>
<dbReference type="Proteomes" id="UP001645859">
    <property type="component" value="Unassembled WGS sequence"/>
</dbReference>
<dbReference type="InterPro" id="IPR023214">
    <property type="entry name" value="HAD_sf"/>
</dbReference>
<dbReference type="GO" id="GO:0016787">
    <property type="term" value="F:hydrolase activity"/>
    <property type="evidence" value="ECO:0007669"/>
    <property type="project" value="UniProtKB-KW"/>
</dbReference>
<protein>
    <submittedName>
        <fullName evidence="1">HAD family hydrolase</fullName>
    </submittedName>
</protein>
<dbReference type="Pfam" id="PF00702">
    <property type="entry name" value="Hydrolase"/>
    <property type="match status" value="1"/>
</dbReference>
<evidence type="ECO:0000313" key="1">
    <source>
        <dbReference type="EMBL" id="MBL3679165.1"/>
    </source>
</evidence>
<keyword evidence="2" id="KW-1185">Reference proteome</keyword>
<proteinExistence type="predicted"/>
<dbReference type="Gene3D" id="3.40.50.1000">
    <property type="entry name" value="HAD superfamily/HAD-like"/>
    <property type="match status" value="1"/>
</dbReference>
<evidence type="ECO:0000313" key="2">
    <source>
        <dbReference type="Proteomes" id="UP001645859"/>
    </source>
</evidence>
<keyword evidence="1" id="KW-0378">Hydrolase</keyword>
<name>A0ABS1SF42_9MICO</name>
<dbReference type="SUPFAM" id="SSF56784">
    <property type="entry name" value="HAD-like"/>
    <property type="match status" value="1"/>
</dbReference>
<dbReference type="EMBL" id="QYAC01000003">
    <property type="protein sequence ID" value="MBL3679165.1"/>
    <property type="molecule type" value="Genomic_DNA"/>
</dbReference>
<accession>A0ABS1SF42</accession>
<dbReference type="InterPro" id="IPR036412">
    <property type="entry name" value="HAD-like_sf"/>
</dbReference>
<comment type="caution">
    <text evidence="1">The sequence shown here is derived from an EMBL/GenBank/DDBJ whole genome shotgun (WGS) entry which is preliminary data.</text>
</comment>
<dbReference type="RefSeq" id="WP_202344422.1">
    <property type="nucleotide sequence ID" value="NZ_BAAAPI010000013.1"/>
</dbReference>